<feature type="transmembrane region" description="Helical" evidence="1">
    <location>
        <begin position="46"/>
        <end position="70"/>
    </location>
</feature>
<dbReference type="EMBL" id="VSLD01000001">
    <property type="protein sequence ID" value="TYD00130.1"/>
    <property type="molecule type" value="Genomic_DNA"/>
</dbReference>
<comment type="caution">
    <text evidence="2">The sequence shown here is derived from an EMBL/GenBank/DDBJ whole genome shotgun (WGS) entry which is preliminary data.</text>
</comment>
<proteinExistence type="predicted"/>
<name>A0A5D0XUD6_9MICC</name>
<keyword evidence="3" id="KW-1185">Reference proteome</keyword>
<organism evidence="2 3">
    <name type="scientific">Arthrobacter echini</name>
    <dbReference type="NCBI Taxonomy" id="1529066"/>
    <lineage>
        <taxon>Bacteria</taxon>
        <taxon>Bacillati</taxon>
        <taxon>Actinomycetota</taxon>
        <taxon>Actinomycetes</taxon>
        <taxon>Micrococcales</taxon>
        <taxon>Micrococcaceae</taxon>
        <taxon>Arthrobacter</taxon>
    </lineage>
</organism>
<protein>
    <submittedName>
        <fullName evidence="2">Uncharacterized protein</fullName>
    </submittedName>
</protein>
<evidence type="ECO:0000313" key="2">
    <source>
        <dbReference type="EMBL" id="TYD00130.1"/>
    </source>
</evidence>
<dbReference type="OrthoDB" id="4951125at2"/>
<accession>A0A5D0XUD6</accession>
<dbReference type="RefSeq" id="WP_148599437.1">
    <property type="nucleotide sequence ID" value="NZ_VSLD01000001.1"/>
</dbReference>
<evidence type="ECO:0000256" key="1">
    <source>
        <dbReference type="SAM" id="Phobius"/>
    </source>
</evidence>
<evidence type="ECO:0000313" key="3">
    <source>
        <dbReference type="Proteomes" id="UP000323410"/>
    </source>
</evidence>
<feature type="transmembrane region" description="Helical" evidence="1">
    <location>
        <begin position="21"/>
        <end position="40"/>
    </location>
</feature>
<keyword evidence="1" id="KW-1133">Transmembrane helix</keyword>
<keyword evidence="1" id="KW-0472">Membrane</keyword>
<reference evidence="2 3" key="1">
    <citation type="submission" date="2019-08" db="EMBL/GenBank/DDBJ databases">
        <title>Genone of Arthrobacter echini P9.</title>
        <authorList>
            <person name="Bowman J.P."/>
        </authorList>
    </citation>
    <scope>NUCLEOTIDE SEQUENCE [LARGE SCALE GENOMIC DNA]</scope>
    <source>
        <strain evidence="2 3">P9</strain>
    </source>
</reference>
<keyword evidence="1" id="KW-0812">Transmembrane</keyword>
<gene>
    <name evidence="2" type="ORF">FQ377_01290</name>
</gene>
<sequence>MTMATNEQAQTPPRSHNSKRVAAIYGFAGTMLALIAVMTFSRVDAWYLVIGFGLIAVLAVVYVAKAIIALRHQND</sequence>
<dbReference type="AlphaFoldDB" id="A0A5D0XUD6"/>
<dbReference type="Proteomes" id="UP000323410">
    <property type="component" value="Unassembled WGS sequence"/>
</dbReference>